<accession>A0ABW5QYF9</accession>
<reference evidence="3" key="1">
    <citation type="journal article" date="2019" name="Int. J. Syst. Evol. Microbiol.">
        <title>The Global Catalogue of Microorganisms (GCM) 10K type strain sequencing project: providing services to taxonomists for standard genome sequencing and annotation.</title>
        <authorList>
            <consortium name="The Broad Institute Genomics Platform"/>
            <consortium name="The Broad Institute Genome Sequencing Center for Infectious Disease"/>
            <person name="Wu L."/>
            <person name="Ma J."/>
        </authorList>
    </citation>
    <scope>NUCLEOTIDE SEQUENCE [LARGE SCALE GENOMIC DNA]</scope>
    <source>
        <strain evidence="3">TISTR 1827</strain>
    </source>
</reference>
<feature type="compositionally biased region" description="Basic residues" evidence="1">
    <location>
        <begin position="7"/>
        <end position="27"/>
    </location>
</feature>
<evidence type="ECO:0000313" key="3">
    <source>
        <dbReference type="Proteomes" id="UP001597493"/>
    </source>
</evidence>
<dbReference type="RefSeq" id="WP_379273790.1">
    <property type="nucleotide sequence ID" value="NZ_JBHUGT010000041.1"/>
</dbReference>
<keyword evidence="3" id="KW-1185">Reference proteome</keyword>
<name>A0ABW5QYF9_9BACL</name>
<proteinExistence type="predicted"/>
<protein>
    <submittedName>
        <fullName evidence="2">Uncharacterized protein</fullName>
    </submittedName>
</protein>
<feature type="region of interest" description="Disordered" evidence="1">
    <location>
        <begin position="103"/>
        <end position="123"/>
    </location>
</feature>
<dbReference type="Proteomes" id="UP001597493">
    <property type="component" value="Unassembled WGS sequence"/>
</dbReference>
<evidence type="ECO:0000313" key="2">
    <source>
        <dbReference type="EMBL" id="MFD2661260.1"/>
    </source>
</evidence>
<sequence>MREGHGHKGKHGHREHREHRGHGHKHGMREFAEHHSKSAQTFRRGRAIAFLDKLMVNRSTLQRQLNDPQFESIKSVISGELKATETIIEEFIHMFQLHEISPDANVADDANPEGENPTDENNG</sequence>
<feature type="region of interest" description="Disordered" evidence="1">
    <location>
        <begin position="1"/>
        <end position="40"/>
    </location>
</feature>
<feature type="compositionally biased region" description="Acidic residues" evidence="1">
    <location>
        <begin position="110"/>
        <end position="123"/>
    </location>
</feature>
<dbReference type="EMBL" id="JBHUMY010000012">
    <property type="protein sequence ID" value="MFD2661260.1"/>
    <property type="molecule type" value="Genomic_DNA"/>
</dbReference>
<comment type="caution">
    <text evidence="2">The sequence shown here is derived from an EMBL/GenBank/DDBJ whole genome shotgun (WGS) entry which is preliminary data.</text>
</comment>
<evidence type="ECO:0000256" key="1">
    <source>
        <dbReference type="SAM" id="MobiDB-lite"/>
    </source>
</evidence>
<gene>
    <name evidence="2" type="ORF">ACFSW5_13470</name>
</gene>
<organism evidence="2 3">
    <name type="scientific">Paenibacillus thailandensis</name>
    <dbReference type="NCBI Taxonomy" id="393250"/>
    <lineage>
        <taxon>Bacteria</taxon>
        <taxon>Bacillati</taxon>
        <taxon>Bacillota</taxon>
        <taxon>Bacilli</taxon>
        <taxon>Bacillales</taxon>
        <taxon>Paenibacillaceae</taxon>
        <taxon>Paenibacillus</taxon>
    </lineage>
</organism>